<sequence>MNALSEWTLTENARRDWNSLAEHYQIFREKPGTYNELVEVPAMLNLIGDVKEKKVLDAGCGYGFYSLLLAKKGAIVTGIDISEKNIELAKKNASECSIKCESIVCDMQDLSIFQSETFDLVTSSIVVNYLDDLKKAFLEVFRVIKLQGIFTFSENHPILKGKWETDSEGRRLHWNLDNYFERSIIIDKWRTQSGGIIETRSQHRTIQDYFDALISAGFTVERLVEPKPIETSIDSKKDRYERAKRIPYFILFKERKP</sequence>
<accession>G9BAR0</accession>
<dbReference type="CDD" id="cd02440">
    <property type="entry name" value="AdoMet_MTases"/>
    <property type="match status" value="1"/>
</dbReference>
<evidence type="ECO:0000256" key="3">
    <source>
        <dbReference type="ARBA" id="ARBA00022691"/>
    </source>
</evidence>
<evidence type="ECO:0000259" key="4">
    <source>
        <dbReference type="Pfam" id="PF08241"/>
    </source>
</evidence>
<dbReference type="Gene3D" id="3.40.50.150">
    <property type="entry name" value="Vaccinia Virus protein VP39"/>
    <property type="match status" value="1"/>
</dbReference>
<reference evidence="5" key="1">
    <citation type="journal article" date="2012" name="Environ. Microbiol.">
        <title>Genetic structure of three fosmid-fragments encoding 16S rRNA genes of the Miscellaneous Crenarchaeotic Group (MCG): implications for physiology and evolution of marine sedimentary archaea.</title>
        <authorList>
            <person name="Li P.Y."/>
            <person name="Xie B.B."/>
            <person name="Zhang X.Y."/>
            <person name="Qin Q.L."/>
            <person name="Dang H.Y."/>
            <person name="Wang X.M."/>
            <person name="Chen X.L."/>
            <person name="Yu J."/>
            <person name="Zhang Y.Z."/>
        </authorList>
    </citation>
    <scope>NUCLEOTIDE SEQUENCE</scope>
</reference>
<proteinExistence type="predicted"/>
<protein>
    <submittedName>
        <fullName evidence="5">Methyltransferase</fullName>
    </submittedName>
</protein>
<name>G9BAR0_9ARCH</name>
<dbReference type="InterPro" id="IPR013216">
    <property type="entry name" value="Methyltransf_11"/>
</dbReference>
<dbReference type="PANTHER" id="PTHR43464:SF19">
    <property type="entry name" value="UBIQUINONE BIOSYNTHESIS O-METHYLTRANSFERASE, MITOCHONDRIAL"/>
    <property type="match status" value="1"/>
</dbReference>
<keyword evidence="2 5" id="KW-0808">Transferase</keyword>
<evidence type="ECO:0000313" key="5">
    <source>
        <dbReference type="EMBL" id="ADQ54416.1"/>
    </source>
</evidence>
<dbReference type="SUPFAM" id="SSF53335">
    <property type="entry name" value="S-adenosyl-L-methionine-dependent methyltransferases"/>
    <property type="match status" value="1"/>
</dbReference>
<keyword evidence="1 5" id="KW-0489">Methyltransferase</keyword>
<dbReference type="InterPro" id="IPR029063">
    <property type="entry name" value="SAM-dependent_MTases_sf"/>
</dbReference>
<keyword evidence="3" id="KW-0949">S-adenosyl-L-methionine</keyword>
<evidence type="ECO:0000256" key="1">
    <source>
        <dbReference type="ARBA" id="ARBA00022603"/>
    </source>
</evidence>
<feature type="domain" description="Methyltransferase type 11" evidence="4">
    <location>
        <begin position="56"/>
        <end position="151"/>
    </location>
</feature>
<evidence type="ECO:0000256" key="2">
    <source>
        <dbReference type="ARBA" id="ARBA00022679"/>
    </source>
</evidence>
<organism evidence="5">
    <name type="scientific">uncultured marine crenarchaeote E37-7F</name>
    <dbReference type="NCBI Taxonomy" id="907717"/>
    <lineage>
        <taxon>Archaea</taxon>
        <taxon>Candidatus Bathyarchaeota</taxon>
        <taxon>environmental samples</taxon>
    </lineage>
</organism>
<gene>
    <name evidence="5" type="ORF">E37-7F_33</name>
</gene>
<dbReference type="GO" id="GO:0008757">
    <property type="term" value="F:S-adenosylmethionine-dependent methyltransferase activity"/>
    <property type="evidence" value="ECO:0007669"/>
    <property type="project" value="InterPro"/>
</dbReference>
<dbReference type="EMBL" id="HQ214611">
    <property type="protein sequence ID" value="ADQ54416.1"/>
    <property type="molecule type" value="Genomic_DNA"/>
</dbReference>
<dbReference type="Pfam" id="PF08241">
    <property type="entry name" value="Methyltransf_11"/>
    <property type="match status" value="1"/>
</dbReference>
<dbReference type="AlphaFoldDB" id="G9BAR0"/>
<dbReference type="GO" id="GO:0032259">
    <property type="term" value="P:methylation"/>
    <property type="evidence" value="ECO:0007669"/>
    <property type="project" value="UniProtKB-KW"/>
</dbReference>
<dbReference type="PANTHER" id="PTHR43464">
    <property type="entry name" value="METHYLTRANSFERASE"/>
    <property type="match status" value="1"/>
</dbReference>